<accession>A0A0C3NAT0</accession>
<evidence type="ECO:0000313" key="2">
    <source>
        <dbReference type="EMBL" id="KIP01609.1"/>
    </source>
</evidence>
<proteinExistence type="predicted"/>
<evidence type="ECO:0000313" key="3">
    <source>
        <dbReference type="Proteomes" id="UP000053257"/>
    </source>
</evidence>
<dbReference type="EMBL" id="KN840760">
    <property type="protein sequence ID" value="KIP01609.1"/>
    <property type="molecule type" value="Genomic_DNA"/>
</dbReference>
<feature type="region of interest" description="Disordered" evidence="1">
    <location>
        <begin position="190"/>
        <end position="217"/>
    </location>
</feature>
<evidence type="ECO:0008006" key="4">
    <source>
        <dbReference type="Google" id="ProtNLM"/>
    </source>
</evidence>
<name>A0A0C3NAT0_PHLG1</name>
<evidence type="ECO:0000256" key="1">
    <source>
        <dbReference type="SAM" id="MobiDB-lite"/>
    </source>
</evidence>
<keyword evidence="3" id="KW-1185">Reference proteome</keyword>
<dbReference type="HOGENOM" id="CLU_1094618_0_0_1"/>
<sequence>MQENPWIAGSVLSHIQSPKPFWVDPRGGSGTFVFSVYDNRDGSVTAGWCKRKLVIGGVEHVLSRFDVSPRVPLCDRCWHWQHPGGGCRLNKLFCSKCSLPHVDADHSRFCVHPDCQAERLATLSAHTACDHVYCANCDSVDHAPSSRECPFSRHAGDRDPKQWFSKNPAKFSATEMLGRGKQYDGAVAVEVEKRRRQSGGEAQGAAARDDDMHEDDP</sequence>
<dbReference type="OrthoDB" id="2798162at2759"/>
<dbReference type="AlphaFoldDB" id="A0A0C3NAT0"/>
<dbReference type="Proteomes" id="UP000053257">
    <property type="component" value="Unassembled WGS sequence"/>
</dbReference>
<reference evidence="2 3" key="1">
    <citation type="journal article" date="2014" name="PLoS Genet.">
        <title>Analysis of the Phlebiopsis gigantea genome, transcriptome and secretome provides insight into its pioneer colonization strategies of wood.</title>
        <authorList>
            <person name="Hori C."/>
            <person name="Ishida T."/>
            <person name="Igarashi K."/>
            <person name="Samejima M."/>
            <person name="Suzuki H."/>
            <person name="Master E."/>
            <person name="Ferreira P."/>
            <person name="Ruiz-Duenas F.J."/>
            <person name="Held B."/>
            <person name="Canessa P."/>
            <person name="Larrondo L.F."/>
            <person name="Schmoll M."/>
            <person name="Druzhinina I.S."/>
            <person name="Kubicek C.P."/>
            <person name="Gaskell J.A."/>
            <person name="Kersten P."/>
            <person name="St John F."/>
            <person name="Glasner J."/>
            <person name="Sabat G."/>
            <person name="Splinter BonDurant S."/>
            <person name="Syed K."/>
            <person name="Yadav J."/>
            <person name="Mgbeahuruike A.C."/>
            <person name="Kovalchuk A."/>
            <person name="Asiegbu F.O."/>
            <person name="Lackner G."/>
            <person name="Hoffmeister D."/>
            <person name="Rencoret J."/>
            <person name="Gutierrez A."/>
            <person name="Sun H."/>
            <person name="Lindquist E."/>
            <person name="Barry K."/>
            <person name="Riley R."/>
            <person name="Grigoriev I.V."/>
            <person name="Henrissat B."/>
            <person name="Kues U."/>
            <person name="Berka R.M."/>
            <person name="Martinez A.T."/>
            <person name="Covert S.F."/>
            <person name="Blanchette R.A."/>
            <person name="Cullen D."/>
        </authorList>
    </citation>
    <scope>NUCLEOTIDE SEQUENCE [LARGE SCALE GENOMIC DNA]</scope>
    <source>
        <strain evidence="2 3">11061_1 CR5-6</strain>
    </source>
</reference>
<protein>
    <recommendedName>
        <fullName evidence="4">RING-type domain-containing protein</fullName>
    </recommendedName>
</protein>
<gene>
    <name evidence="2" type="ORF">PHLGIDRAFT_80349</name>
</gene>
<organism evidence="2 3">
    <name type="scientific">Phlebiopsis gigantea (strain 11061_1 CR5-6)</name>
    <name type="common">White-rot fungus</name>
    <name type="synonym">Peniophora gigantea</name>
    <dbReference type="NCBI Taxonomy" id="745531"/>
    <lineage>
        <taxon>Eukaryota</taxon>
        <taxon>Fungi</taxon>
        <taxon>Dikarya</taxon>
        <taxon>Basidiomycota</taxon>
        <taxon>Agaricomycotina</taxon>
        <taxon>Agaricomycetes</taxon>
        <taxon>Polyporales</taxon>
        <taxon>Phanerochaetaceae</taxon>
        <taxon>Phlebiopsis</taxon>
    </lineage>
</organism>